<organism evidence="1">
    <name type="scientific">marine sediment metagenome</name>
    <dbReference type="NCBI Taxonomy" id="412755"/>
    <lineage>
        <taxon>unclassified sequences</taxon>
        <taxon>metagenomes</taxon>
        <taxon>ecological metagenomes</taxon>
    </lineage>
</organism>
<comment type="caution">
    <text evidence="1">The sequence shown here is derived from an EMBL/GenBank/DDBJ whole genome shotgun (WGS) entry which is preliminary data.</text>
</comment>
<dbReference type="AlphaFoldDB" id="X1IAT7"/>
<reference evidence="1" key="1">
    <citation type="journal article" date="2014" name="Front. Microbiol.">
        <title>High frequency of phylogenetically diverse reductive dehalogenase-homologous genes in deep subseafloor sedimentary metagenomes.</title>
        <authorList>
            <person name="Kawai M."/>
            <person name="Futagami T."/>
            <person name="Toyoda A."/>
            <person name="Takaki Y."/>
            <person name="Nishi S."/>
            <person name="Hori S."/>
            <person name="Arai W."/>
            <person name="Tsubouchi T."/>
            <person name="Morono Y."/>
            <person name="Uchiyama I."/>
            <person name="Ito T."/>
            <person name="Fujiyama A."/>
            <person name="Inagaki F."/>
            <person name="Takami H."/>
        </authorList>
    </citation>
    <scope>NUCLEOTIDE SEQUENCE</scope>
    <source>
        <strain evidence="1">Expedition CK06-06</strain>
    </source>
</reference>
<feature type="non-terminal residue" evidence="1">
    <location>
        <position position="221"/>
    </location>
</feature>
<evidence type="ECO:0008006" key="2">
    <source>
        <dbReference type="Google" id="ProtNLM"/>
    </source>
</evidence>
<protein>
    <recommendedName>
        <fullName evidence="2">Transposase IS4-like domain-containing protein</fullName>
    </recommendedName>
</protein>
<evidence type="ECO:0000313" key="1">
    <source>
        <dbReference type="EMBL" id="GAH63214.1"/>
    </source>
</evidence>
<sequence>MTHLPENVITAIKNTLHKPKGQMVAVNDIVVEKSVDYGFTFLLIALLDSLRISKVFDTLMLKQSALVKLMIIGKIITRGSKLSIYNWIRRNQPIAMQLGLDIKTLKLDDLYSTLADLSNLQPKIEHKWAIYHKNKNEEDIFLYDITSTYFEGVQNKLAQFGYNRDRKLGKMQINIGLVTNKEGFPLKIQVFEGNVNDYKTVAEQIHSLKKEFGANNIIFVG</sequence>
<proteinExistence type="predicted"/>
<accession>X1IAT7</accession>
<gene>
    <name evidence="1" type="ORF">S03H2_52035</name>
</gene>
<dbReference type="PANTHER" id="PTHR34614">
    <property type="match status" value="1"/>
</dbReference>
<name>X1IAT7_9ZZZZ</name>
<dbReference type="PANTHER" id="PTHR34614:SF2">
    <property type="entry name" value="TRANSPOSASE IS4-LIKE DOMAIN-CONTAINING PROTEIN"/>
    <property type="match status" value="1"/>
</dbReference>
<dbReference type="EMBL" id="BARU01033046">
    <property type="protein sequence ID" value="GAH63214.1"/>
    <property type="molecule type" value="Genomic_DNA"/>
</dbReference>